<dbReference type="Proteomes" id="UP000029499">
    <property type="component" value="Chromosome"/>
</dbReference>
<dbReference type="GO" id="GO:0030170">
    <property type="term" value="F:pyridoxal phosphate binding"/>
    <property type="evidence" value="ECO:0007669"/>
    <property type="project" value="InterPro"/>
</dbReference>
<dbReference type="PANTHER" id="PTHR46577:SF1">
    <property type="entry name" value="HTH-TYPE TRANSCRIPTIONAL REGULATORY PROTEIN GABR"/>
    <property type="match status" value="1"/>
</dbReference>
<protein>
    <submittedName>
        <fullName evidence="7">GntR family transcriptional regulator</fullName>
    </submittedName>
</protein>
<dbReference type="RefSeq" id="WP_043191170.1">
    <property type="nucleotide sequence ID" value="NZ_CP009533.1"/>
</dbReference>
<organism evidence="7 8">
    <name type="scientific">Pseudomonas rhizosphaerae</name>
    <dbReference type="NCBI Taxonomy" id="216142"/>
    <lineage>
        <taxon>Bacteria</taxon>
        <taxon>Pseudomonadati</taxon>
        <taxon>Pseudomonadota</taxon>
        <taxon>Gammaproteobacteria</taxon>
        <taxon>Pseudomonadales</taxon>
        <taxon>Pseudomonadaceae</taxon>
        <taxon>Pseudomonas</taxon>
    </lineage>
</organism>
<name>A0A089YPV7_9PSED</name>
<dbReference type="InterPro" id="IPR004839">
    <property type="entry name" value="Aminotransferase_I/II_large"/>
</dbReference>
<keyword evidence="3" id="KW-0805">Transcription regulation</keyword>
<accession>A0A089YPV7</accession>
<evidence type="ECO:0000256" key="2">
    <source>
        <dbReference type="ARBA" id="ARBA00022898"/>
    </source>
</evidence>
<dbReference type="Pfam" id="PF00155">
    <property type="entry name" value="Aminotran_1_2"/>
    <property type="match status" value="1"/>
</dbReference>
<dbReference type="InterPro" id="IPR051446">
    <property type="entry name" value="HTH_trans_reg/aminotransferase"/>
</dbReference>
<dbReference type="Pfam" id="PF00392">
    <property type="entry name" value="GntR"/>
    <property type="match status" value="1"/>
</dbReference>
<dbReference type="InterPro" id="IPR036388">
    <property type="entry name" value="WH-like_DNA-bd_sf"/>
</dbReference>
<keyword evidence="8" id="KW-1185">Reference proteome</keyword>
<evidence type="ECO:0000256" key="1">
    <source>
        <dbReference type="ARBA" id="ARBA00005384"/>
    </source>
</evidence>
<keyword evidence="4" id="KW-0238">DNA-binding</keyword>
<dbReference type="Gene3D" id="1.10.10.10">
    <property type="entry name" value="Winged helix-like DNA-binding domain superfamily/Winged helix DNA-binding domain"/>
    <property type="match status" value="1"/>
</dbReference>
<dbReference type="CDD" id="cd07377">
    <property type="entry name" value="WHTH_GntR"/>
    <property type="match status" value="1"/>
</dbReference>
<dbReference type="InterPro" id="IPR015424">
    <property type="entry name" value="PyrdxlP-dep_Trfase"/>
</dbReference>
<dbReference type="SMART" id="SM00345">
    <property type="entry name" value="HTH_GNTR"/>
    <property type="match status" value="1"/>
</dbReference>
<keyword evidence="5" id="KW-0804">Transcription</keyword>
<reference evidence="7 8" key="1">
    <citation type="journal article" date="2015" name="J. Biotechnol.">
        <title>Complete genome sequence of Pseudomonas rhizosphaerae IH5T (=DSM 16299T), a phosphate-solubilizing rhizobacterium for bacterial biofertilizer.</title>
        <authorList>
            <person name="Kwak Y."/>
            <person name="Jung B.K."/>
            <person name="Shin J.H."/>
        </authorList>
    </citation>
    <scope>NUCLEOTIDE SEQUENCE [LARGE SCALE GENOMIC DNA]</scope>
    <source>
        <strain evidence="7">DSM 16299</strain>
    </source>
</reference>
<keyword evidence="2" id="KW-0663">Pyridoxal phosphate</keyword>
<dbReference type="KEGG" id="prh:LT40_14130"/>
<evidence type="ECO:0000313" key="8">
    <source>
        <dbReference type="Proteomes" id="UP000029499"/>
    </source>
</evidence>
<dbReference type="SUPFAM" id="SSF46785">
    <property type="entry name" value="Winged helix' DNA-binding domain"/>
    <property type="match status" value="1"/>
</dbReference>
<evidence type="ECO:0000259" key="6">
    <source>
        <dbReference type="PROSITE" id="PS50949"/>
    </source>
</evidence>
<dbReference type="HOGENOM" id="CLU_017584_2_0_6"/>
<dbReference type="OrthoDB" id="5450856at2"/>
<dbReference type="SUPFAM" id="SSF53383">
    <property type="entry name" value="PLP-dependent transferases"/>
    <property type="match status" value="1"/>
</dbReference>
<dbReference type="EMBL" id="CP009533">
    <property type="protein sequence ID" value="AIS18458.1"/>
    <property type="molecule type" value="Genomic_DNA"/>
</dbReference>
<dbReference type="CDD" id="cd00609">
    <property type="entry name" value="AAT_like"/>
    <property type="match status" value="1"/>
</dbReference>
<dbReference type="PROSITE" id="PS50949">
    <property type="entry name" value="HTH_GNTR"/>
    <property type="match status" value="1"/>
</dbReference>
<dbReference type="GO" id="GO:0003677">
    <property type="term" value="F:DNA binding"/>
    <property type="evidence" value="ECO:0007669"/>
    <property type="project" value="UniProtKB-KW"/>
</dbReference>
<dbReference type="InterPro" id="IPR036390">
    <property type="entry name" value="WH_DNA-bd_sf"/>
</dbReference>
<evidence type="ECO:0000256" key="3">
    <source>
        <dbReference type="ARBA" id="ARBA00023015"/>
    </source>
</evidence>
<dbReference type="PANTHER" id="PTHR46577">
    <property type="entry name" value="HTH-TYPE TRANSCRIPTIONAL REGULATORY PROTEIN GABR"/>
    <property type="match status" value="1"/>
</dbReference>
<dbReference type="GO" id="GO:0003700">
    <property type="term" value="F:DNA-binding transcription factor activity"/>
    <property type="evidence" value="ECO:0007669"/>
    <property type="project" value="InterPro"/>
</dbReference>
<evidence type="ECO:0000256" key="4">
    <source>
        <dbReference type="ARBA" id="ARBA00023125"/>
    </source>
</evidence>
<gene>
    <name evidence="7" type="ORF">LT40_14130</name>
</gene>
<dbReference type="STRING" id="216142.LT40_14130"/>
<proteinExistence type="inferred from homology"/>
<dbReference type="Gene3D" id="3.40.640.10">
    <property type="entry name" value="Type I PLP-dependent aspartate aminotransferase-like (Major domain)"/>
    <property type="match status" value="1"/>
</dbReference>
<dbReference type="AlphaFoldDB" id="A0A089YPV7"/>
<sequence>MNTLLTNASTAVEIANAIEQQIRQGDLLQNASLPSVRDLARQLAVSPNTVAGAYRMLRDSGLVTTDGRRGTRVSEPASAIAEHGFVLPAGLGDMASGNLDAALLPTPDLDWLRRNVKQNGFDQFGDDPQLLGLASDWLDSQQLPNEHVGVYCGALDAVERALRARCRPGATVLIEDPCWPPLRDLLAGLQLKPGVLGMDEHGALVPAAEVLRGAAAVVLTPRAQNPTGCSFDTPRWQQWSAALQNAPHTLLVIDDHWGPLSQAPTIELQPLPQHWLYVLSTSKFIGPDLRVSITGASVSLHREMQRQQRVGPRWVSLLLQRLTAHLWSTMLQAGRLTEVGAAYRSRRQSLVEALELMGVSLSSSGEGLHLWLPVIDETSTVQALASTGWAVQGGSPFRLQSGPAVRVSVGNLAQADIERLAADIASAMQAPRRRVY</sequence>
<evidence type="ECO:0000313" key="7">
    <source>
        <dbReference type="EMBL" id="AIS18458.1"/>
    </source>
</evidence>
<evidence type="ECO:0000256" key="5">
    <source>
        <dbReference type="ARBA" id="ARBA00023163"/>
    </source>
</evidence>
<dbReference type="InterPro" id="IPR000524">
    <property type="entry name" value="Tscrpt_reg_HTH_GntR"/>
</dbReference>
<dbReference type="eggNOG" id="COG1167">
    <property type="taxonomic scope" value="Bacteria"/>
</dbReference>
<feature type="domain" description="HTH gntR-type" evidence="6">
    <location>
        <begin position="8"/>
        <end position="76"/>
    </location>
</feature>
<comment type="similarity">
    <text evidence="1">In the C-terminal section; belongs to the class-I pyridoxal-phosphate-dependent aminotransferase family.</text>
</comment>
<dbReference type="InterPro" id="IPR015421">
    <property type="entry name" value="PyrdxlP-dep_Trfase_major"/>
</dbReference>